<organism evidence="2 3">
    <name type="scientific">Flavobacterium agrisoli</name>
    <dbReference type="NCBI Taxonomy" id="2793066"/>
    <lineage>
        <taxon>Bacteria</taxon>
        <taxon>Pseudomonadati</taxon>
        <taxon>Bacteroidota</taxon>
        <taxon>Flavobacteriia</taxon>
        <taxon>Flavobacteriales</taxon>
        <taxon>Flavobacteriaceae</taxon>
        <taxon>Flavobacterium</taxon>
    </lineage>
</organism>
<dbReference type="Proteomes" id="UP000609172">
    <property type="component" value="Unassembled WGS sequence"/>
</dbReference>
<accession>A0A934PPL3</accession>
<comment type="caution">
    <text evidence="2">The sequence shown here is derived from an EMBL/GenBank/DDBJ whole genome shotgun (WGS) entry which is preliminary data.</text>
</comment>
<evidence type="ECO:0000256" key="1">
    <source>
        <dbReference type="SAM" id="Phobius"/>
    </source>
</evidence>
<feature type="transmembrane region" description="Helical" evidence="1">
    <location>
        <begin position="6"/>
        <end position="24"/>
    </location>
</feature>
<sequence length="113" mass="13062">MIETIISGLILALVSGITILAFKYKKIFDKVFEKFLIIIGCIFIVLFIWNIAIEYSFSEIYKYIENGKTELAKESLPYFALSNTYLIIIFVAIQIYLSGLKYLTNLIENNDKK</sequence>
<keyword evidence="1" id="KW-1133">Transmembrane helix</keyword>
<dbReference type="RefSeq" id="WP_200106846.1">
    <property type="nucleotide sequence ID" value="NZ_JAEHFV010000005.1"/>
</dbReference>
<feature type="transmembrane region" description="Helical" evidence="1">
    <location>
        <begin position="77"/>
        <end position="97"/>
    </location>
</feature>
<keyword evidence="3" id="KW-1185">Reference proteome</keyword>
<evidence type="ECO:0000313" key="3">
    <source>
        <dbReference type="Proteomes" id="UP000609172"/>
    </source>
</evidence>
<dbReference type="AlphaFoldDB" id="A0A934PPL3"/>
<protein>
    <submittedName>
        <fullName evidence="2">Uncharacterized protein</fullName>
    </submittedName>
</protein>
<reference evidence="2" key="1">
    <citation type="submission" date="2020-12" db="EMBL/GenBank/DDBJ databases">
        <title>Bacterial novel species Flavobacterium sp. SE-1-e isolated from soil.</title>
        <authorList>
            <person name="Jung H.-Y."/>
        </authorList>
    </citation>
    <scope>NUCLEOTIDE SEQUENCE</scope>
    <source>
        <strain evidence="2">SE-1-e</strain>
    </source>
</reference>
<feature type="transmembrane region" description="Helical" evidence="1">
    <location>
        <begin position="36"/>
        <end position="57"/>
    </location>
</feature>
<keyword evidence="1" id="KW-0472">Membrane</keyword>
<gene>
    <name evidence="2" type="ORF">I5M07_12840</name>
</gene>
<evidence type="ECO:0000313" key="2">
    <source>
        <dbReference type="EMBL" id="MBK0370715.1"/>
    </source>
</evidence>
<name>A0A934PPL3_9FLAO</name>
<dbReference type="EMBL" id="JAEHFV010000005">
    <property type="protein sequence ID" value="MBK0370715.1"/>
    <property type="molecule type" value="Genomic_DNA"/>
</dbReference>
<keyword evidence="1" id="KW-0812">Transmembrane</keyword>
<proteinExistence type="predicted"/>